<organism evidence="8 9">
    <name type="scientific">Blumeria graminis f. sp. triticale</name>
    <dbReference type="NCBI Taxonomy" id="1689686"/>
    <lineage>
        <taxon>Eukaryota</taxon>
        <taxon>Fungi</taxon>
        <taxon>Dikarya</taxon>
        <taxon>Ascomycota</taxon>
        <taxon>Pezizomycotina</taxon>
        <taxon>Leotiomycetes</taxon>
        <taxon>Erysiphales</taxon>
        <taxon>Erysiphaceae</taxon>
        <taxon>Blumeria</taxon>
    </lineage>
</organism>
<keyword evidence="1 4" id="KW-0808">Transferase</keyword>
<feature type="domain" description="C2H2-type" evidence="7">
    <location>
        <begin position="414"/>
        <end position="436"/>
    </location>
</feature>
<name>A0A9W4GE21_BLUGR</name>
<dbReference type="EC" id="2.5.1.75" evidence="4 5"/>
<keyword evidence="2 4" id="KW-0547">Nucleotide-binding</keyword>
<dbReference type="Pfam" id="PF01715">
    <property type="entry name" value="IPPT"/>
    <property type="match status" value="1"/>
</dbReference>
<reference evidence="8" key="1">
    <citation type="submission" date="2020-10" db="EMBL/GenBank/DDBJ databases">
        <authorList>
            <person name="Muller C M."/>
        </authorList>
    </citation>
    <scope>NUCLEOTIDE SEQUENCE</scope>
    <source>
        <strain evidence="8">THUN-12</strain>
    </source>
</reference>
<dbReference type="EMBL" id="CAJHIT010000005">
    <property type="protein sequence ID" value="CAD6502134.1"/>
    <property type="molecule type" value="Genomic_DNA"/>
</dbReference>
<dbReference type="InterPro" id="IPR013087">
    <property type="entry name" value="Znf_C2H2_type"/>
</dbReference>
<keyword evidence="3 4" id="KW-0067">ATP-binding</keyword>
<evidence type="ECO:0000256" key="5">
    <source>
        <dbReference type="RuleBase" id="RU003783"/>
    </source>
</evidence>
<evidence type="ECO:0000256" key="3">
    <source>
        <dbReference type="ARBA" id="ARBA00022840"/>
    </source>
</evidence>
<protein>
    <recommendedName>
        <fullName evidence="4 5">tRNA dimethylallyltransferase</fullName>
        <ecNumber evidence="4 5">2.5.1.75</ecNumber>
    </recommendedName>
</protein>
<dbReference type="Proteomes" id="UP000683417">
    <property type="component" value="Unassembled WGS sequence"/>
</dbReference>
<comment type="catalytic activity">
    <reaction evidence="4 5">
        <text>adenosine(37) in tRNA + dimethylallyl diphosphate = N(6)-dimethylallyladenosine(37) in tRNA + diphosphate</text>
        <dbReference type="Rhea" id="RHEA:26482"/>
        <dbReference type="Rhea" id="RHEA-COMP:10162"/>
        <dbReference type="Rhea" id="RHEA-COMP:10375"/>
        <dbReference type="ChEBI" id="CHEBI:33019"/>
        <dbReference type="ChEBI" id="CHEBI:57623"/>
        <dbReference type="ChEBI" id="CHEBI:74411"/>
        <dbReference type="ChEBI" id="CHEBI:74415"/>
        <dbReference type="EC" id="2.5.1.75"/>
    </reaction>
</comment>
<dbReference type="HAMAP" id="MF_00185">
    <property type="entry name" value="IPP_trans"/>
    <property type="match status" value="1"/>
</dbReference>
<gene>
    <name evidence="8" type="ORF">BGTH12_LOCUS3492</name>
</gene>
<dbReference type="PIRSF" id="PIRSF039110">
    <property type="entry name" value="IPP_transferase"/>
    <property type="match status" value="1"/>
</dbReference>
<sequence length="455" mass="52212">MFKRLFKISMAQKSPMRPLIVIIGATGTGKSQLAIDLAKKFNGEIINADAMQMYVGLPIITNKVSKDEQEEIPHHLLGHVKLEEETWRVDAFQSEARKLLYQIRSRDKIPIVVGGTHYYAQSLLFEDSILSARGAHGTAENPSSDLEISKEFPILDGPSDIILKKLKEVDPVMAERWHPNDIRKIRRSLEIFLTTGEKASDAYAKQKNVTKILLEKESDSNRLSEHLDATSTLIFWLHTDSKILDQRLDARVKNMMKAGLLEEIRCMHQYWQQQQQIGVRIDKTRGIWASIGWKEFDPYLRALDKGEDMEKILELCIQQTQAATRRYAKRQVRWIQLKLRPALTKCKLLRDRLYLLDSNDASRFQQNVSELAISITSKMLANEDLPSPLDSSAIARDVLGGVKEKPDVWFREKCEICQVKAMNEIEWQLHLKSRRHRTMLKRKATEGKSNGLLGG</sequence>
<dbReference type="GO" id="GO:0005739">
    <property type="term" value="C:mitochondrion"/>
    <property type="evidence" value="ECO:0007669"/>
    <property type="project" value="TreeGrafter"/>
</dbReference>
<evidence type="ECO:0000256" key="6">
    <source>
        <dbReference type="RuleBase" id="RU003785"/>
    </source>
</evidence>
<dbReference type="InterPro" id="IPR039657">
    <property type="entry name" value="Dimethylallyltransferase"/>
</dbReference>
<dbReference type="GO" id="GO:0052381">
    <property type="term" value="F:tRNA dimethylallyltransferase activity"/>
    <property type="evidence" value="ECO:0007669"/>
    <property type="project" value="UniProtKB-EC"/>
</dbReference>
<evidence type="ECO:0000313" key="8">
    <source>
        <dbReference type="EMBL" id="CAD6502134.1"/>
    </source>
</evidence>
<proteinExistence type="inferred from homology"/>
<dbReference type="InterPro" id="IPR018022">
    <property type="entry name" value="IPT"/>
</dbReference>
<evidence type="ECO:0000256" key="2">
    <source>
        <dbReference type="ARBA" id="ARBA00022741"/>
    </source>
</evidence>
<keyword evidence="4 5" id="KW-0819">tRNA processing</keyword>
<dbReference type="PANTHER" id="PTHR11088:SF89">
    <property type="entry name" value="TRNA DIMETHYLALLYLTRANSFERASE"/>
    <property type="match status" value="1"/>
</dbReference>
<evidence type="ECO:0000259" key="7">
    <source>
        <dbReference type="Pfam" id="PF12874"/>
    </source>
</evidence>
<evidence type="ECO:0000256" key="1">
    <source>
        <dbReference type="ARBA" id="ARBA00022679"/>
    </source>
</evidence>
<comment type="function">
    <text evidence="4">Catalyzes the transfer of a dimethylallyl group onto the adenine at position 37.</text>
</comment>
<evidence type="ECO:0000256" key="4">
    <source>
        <dbReference type="PIRNR" id="PIRNR039110"/>
    </source>
</evidence>
<dbReference type="NCBIfam" id="TIGR00174">
    <property type="entry name" value="miaA"/>
    <property type="match status" value="1"/>
</dbReference>
<comment type="caution">
    <text evidence="8">The sequence shown here is derived from an EMBL/GenBank/DDBJ whole genome shotgun (WGS) entry which is preliminary data.</text>
</comment>
<accession>A0A9W4GE21</accession>
<dbReference type="AlphaFoldDB" id="A0A9W4GE21"/>
<dbReference type="GO" id="GO:0005524">
    <property type="term" value="F:ATP binding"/>
    <property type="evidence" value="ECO:0007669"/>
    <property type="project" value="UniProtKB-KW"/>
</dbReference>
<dbReference type="PANTHER" id="PTHR11088">
    <property type="entry name" value="TRNA DIMETHYLALLYLTRANSFERASE"/>
    <property type="match status" value="1"/>
</dbReference>
<dbReference type="InterPro" id="IPR030666">
    <property type="entry name" value="IPP_transferase_euk"/>
</dbReference>
<keyword evidence="4" id="KW-0963">Cytoplasm</keyword>
<evidence type="ECO:0000313" key="9">
    <source>
        <dbReference type="Proteomes" id="UP000683417"/>
    </source>
</evidence>
<dbReference type="Pfam" id="PF12874">
    <property type="entry name" value="zf-met"/>
    <property type="match status" value="1"/>
</dbReference>
<comment type="similarity">
    <text evidence="4 6">Belongs to the IPP transferase family.</text>
</comment>
<dbReference type="GO" id="GO:0006400">
    <property type="term" value="P:tRNA modification"/>
    <property type="evidence" value="ECO:0007669"/>
    <property type="project" value="TreeGrafter"/>
</dbReference>